<reference evidence="1 2" key="1">
    <citation type="submission" date="2019-07" db="EMBL/GenBank/DDBJ databases">
        <title>Whole genome shotgun sequence of Pseudonocardia asaccharolytica NBRC 16224.</title>
        <authorList>
            <person name="Hosoyama A."/>
            <person name="Uohara A."/>
            <person name="Ohji S."/>
            <person name="Ichikawa N."/>
        </authorList>
    </citation>
    <scope>NUCLEOTIDE SEQUENCE [LARGE SCALE GENOMIC DNA]</scope>
    <source>
        <strain evidence="1 2">NBRC 16224</strain>
    </source>
</reference>
<dbReference type="Proteomes" id="UP000321328">
    <property type="component" value="Unassembled WGS sequence"/>
</dbReference>
<accession>A0A511D5M8</accession>
<dbReference type="AlphaFoldDB" id="A0A511D5M8"/>
<proteinExistence type="predicted"/>
<protein>
    <submittedName>
        <fullName evidence="1">Uncharacterized protein</fullName>
    </submittedName>
</protein>
<comment type="caution">
    <text evidence="1">The sequence shown here is derived from an EMBL/GenBank/DDBJ whole genome shotgun (WGS) entry which is preliminary data.</text>
</comment>
<gene>
    <name evidence="1" type="ORF">PA7_27210</name>
</gene>
<keyword evidence="2" id="KW-1185">Reference proteome</keyword>
<name>A0A511D5M8_9PSEU</name>
<organism evidence="1 2">
    <name type="scientific">Pseudonocardia asaccharolytica DSM 44247 = NBRC 16224</name>
    <dbReference type="NCBI Taxonomy" id="1123024"/>
    <lineage>
        <taxon>Bacteria</taxon>
        <taxon>Bacillati</taxon>
        <taxon>Actinomycetota</taxon>
        <taxon>Actinomycetes</taxon>
        <taxon>Pseudonocardiales</taxon>
        <taxon>Pseudonocardiaceae</taxon>
        <taxon>Pseudonocardia</taxon>
    </lineage>
</organism>
<evidence type="ECO:0000313" key="2">
    <source>
        <dbReference type="Proteomes" id="UP000321328"/>
    </source>
</evidence>
<dbReference type="STRING" id="1123024.GCA_000423625_00283"/>
<dbReference type="EMBL" id="BJVI01000027">
    <property type="protein sequence ID" value="GEL18884.1"/>
    <property type="molecule type" value="Genomic_DNA"/>
</dbReference>
<sequence length="150" mass="16786">MVVGRRIDRVRTALRWAQDLPARMDALDRRLGGIDAEPRVARDVLRLIKAIEPDVVYRQSQWDADVPDELSTERLGFVRTCLIPYETMNLVVNVAGERTANTAVDSDFHRAAWMVFCTNKMMLETAIRDGCATVPSSASPAIPRPTTCGR</sequence>
<evidence type="ECO:0000313" key="1">
    <source>
        <dbReference type="EMBL" id="GEL18884.1"/>
    </source>
</evidence>